<dbReference type="EMBL" id="DTMM01000136">
    <property type="protein sequence ID" value="HFT93600.1"/>
    <property type="molecule type" value="Genomic_DNA"/>
</dbReference>
<reference evidence="1" key="1">
    <citation type="journal article" date="2020" name="mSystems">
        <title>Genome- and Community-Level Interaction Insights into Carbon Utilization and Element Cycling Functions of Hydrothermarchaeota in Hydrothermal Sediment.</title>
        <authorList>
            <person name="Zhou Z."/>
            <person name="Liu Y."/>
            <person name="Xu W."/>
            <person name="Pan J."/>
            <person name="Luo Z.H."/>
            <person name="Li M."/>
        </authorList>
    </citation>
    <scope>NUCLEOTIDE SEQUENCE [LARGE SCALE GENOMIC DNA]</scope>
    <source>
        <strain evidence="1">SpSt-902</strain>
    </source>
</reference>
<accession>A0A7C3LSL4</accession>
<sequence>MSGYAPTVGFGLSQPPIATLATMDAITLKAVQPFIADNILIPSPTFWRMTRAKGRTPKVQGGAIVTPIGFTTVPNGGPYWGGMMLTTTVPDPITPSEQQWRNYRQPITVAYTDILANMGNASGLDYVKSIFQMASGTFVEILSQALWGVAPYNSSLDIDNIPGWVASTTNTIAGINRSLTANAFWRPQTPLSGTSNTTALTPALAMTAYWNTVYGVDEPDYMTMNQASYAGFVNNFIPNIRYFNEFADEEAVQAGFASNFRFNKCVVMMDRWAPANNAWILNTKYLYPLFLQYDFFKVHPWIMATQQLVYTSYITTTMQLSCVQPRTQININTIQ</sequence>
<organism evidence="1">
    <name type="scientific">Leptospirillum ferriphilum</name>
    <dbReference type="NCBI Taxonomy" id="178606"/>
    <lineage>
        <taxon>Bacteria</taxon>
        <taxon>Pseudomonadati</taxon>
        <taxon>Nitrospirota</taxon>
        <taxon>Nitrospiria</taxon>
        <taxon>Nitrospirales</taxon>
        <taxon>Nitrospiraceae</taxon>
        <taxon>Leptospirillum</taxon>
    </lineage>
</organism>
<protein>
    <submittedName>
        <fullName evidence="1">Phage major capsid protein</fullName>
    </submittedName>
</protein>
<gene>
    <name evidence="1" type="ORF">ENX03_06645</name>
</gene>
<dbReference type="AlphaFoldDB" id="A0A7C3LSL4"/>
<dbReference type="InterPro" id="IPR049718">
    <property type="entry name" value="AKO59007-like"/>
</dbReference>
<name>A0A7C3LSL4_9BACT</name>
<comment type="caution">
    <text evidence="1">The sequence shown here is derived from an EMBL/GenBank/DDBJ whole genome shotgun (WGS) entry which is preliminary data.</text>
</comment>
<proteinExistence type="predicted"/>
<dbReference type="NCBIfam" id="NF033394">
    <property type="entry name" value="capsid_maj_Podo"/>
    <property type="match status" value="1"/>
</dbReference>
<evidence type="ECO:0000313" key="1">
    <source>
        <dbReference type="EMBL" id="HFT93600.1"/>
    </source>
</evidence>